<dbReference type="EMBL" id="JTHE02000003">
    <property type="protein sequence ID" value="NEV67259.1"/>
    <property type="molecule type" value="Genomic_DNA"/>
</dbReference>
<evidence type="ECO:0000256" key="3">
    <source>
        <dbReference type="ARBA" id="ARBA00022793"/>
    </source>
</evidence>
<dbReference type="GO" id="GO:0030170">
    <property type="term" value="F:pyridoxal phosphate binding"/>
    <property type="evidence" value="ECO:0007669"/>
    <property type="project" value="InterPro"/>
</dbReference>
<dbReference type="Gene3D" id="3.40.640.10">
    <property type="entry name" value="Type I PLP-dependent aspartate aminotransferase-like (Major domain)"/>
    <property type="match status" value="1"/>
</dbReference>
<evidence type="ECO:0000313" key="8">
    <source>
        <dbReference type="EMBL" id="NEV67259.1"/>
    </source>
</evidence>
<dbReference type="InterPro" id="IPR015424">
    <property type="entry name" value="PyrdxlP-dep_Trfase"/>
</dbReference>
<keyword evidence="4 6" id="KW-0663">Pyridoxal phosphate</keyword>
<reference evidence="8" key="3">
    <citation type="submission" date="2020-02" db="EMBL/GenBank/DDBJ databases">
        <authorList>
            <person name="Sarangi A.N."/>
            <person name="Ghosh S."/>
            <person name="Mukherjee M."/>
            <person name="Tripathy S."/>
        </authorList>
    </citation>
    <scope>NUCLEOTIDE SEQUENCE</scope>
    <source>
        <strain evidence="8">BDU141951</strain>
    </source>
</reference>
<dbReference type="GO" id="GO:0004058">
    <property type="term" value="F:aromatic-L-amino-acid decarboxylase activity"/>
    <property type="evidence" value="ECO:0007669"/>
    <property type="project" value="UniProtKB-ARBA"/>
</dbReference>
<evidence type="ECO:0000256" key="7">
    <source>
        <dbReference type="RuleBase" id="RU000382"/>
    </source>
</evidence>
<comment type="cofactor">
    <cofactor evidence="1 6 7">
        <name>pyridoxal 5'-phosphate</name>
        <dbReference type="ChEBI" id="CHEBI:597326"/>
    </cofactor>
</comment>
<dbReference type="Gene3D" id="3.90.1150.170">
    <property type="match status" value="1"/>
</dbReference>
<organism evidence="8">
    <name type="scientific">Lyngbya confervoides BDU141951</name>
    <dbReference type="NCBI Taxonomy" id="1574623"/>
    <lineage>
        <taxon>Bacteria</taxon>
        <taxon>Bacillati</taxon>
        <taxon>Cyanobacteriota</taxon>
        <taxon>Cyanophyceae</taxon>
        <taxon>Oscillatoriophycideae</taxon>
        <taxon>Oscillatoriales</taxon>
        <taxon>Microcoleaceae</taxon>
        <taxon>Lyngbya</taxon>
    </lineage>
</organism>
<evidence type="ECO:0000256" key="5">
    <source>
        <dbReference type="ARBA" id="ARBA00023239"/>
    </source>
</evidence>
<dbReference type="GO" id="GO:0019752">
    <property type="term" value="P:carboxylic acid metabolic process"/>
    <property type="evidence" value="ECO:0007669"/>
    <property type="project" value="InterPro"/>
</dbReference>
<dbReference type="AlphaFoldDB" id="A0A0C1Y5A7"/>
<comment type="similarity">
    <text evidence="2 7">Belongs to the group II decarboxylase family.</text>
</comment>
<reference evidence="8" key="1">
    <citation type="submission" date="2014-11" db="EMBL/GenBank/DDBJ databases">
        <authorList>
            <person name="Malar M.C."/>
            <person name="Sen D."/>
            <person name="Tripathy S."/>
        </authorList>
    </citation>
    <scope>NUCLEOTIDE SEQUENCE</scope>
    <source>
        <strain evidence="8">BDU141951</strain>
    </source>
</reference>
<evidence type="ECO:0000256" key="6">
    <source>
        <dbReference type="PIRSR" id="PIRSR602129-50"/>
    </source>
</evidence>
<evidence type="ECO:0000256" key="4">
    <source>
        <dbReference type="ARBA" id="ARBA00022898"/>
    </source>
</evidence>
<sequence>MSLSTLPATAFIHPLGHNREAVAALLQAATDRILAHLTQAAQQSPLPPVDALPAIALPELPADATTLLATIDQALTMAMNPAHPGYLGHMDPLPTTASILGDFVVAALNNNMLSVEMSPYFSRLEPLLMREIAHLFGLGDRAGGLLVSGGSLANLQALAVARNVKLRCAQTGLSPLEKPPVLFVSEAAHTSIQKAAMLLGLGTDGAIAIPTNRNSQMDVGALKAAIAQAQEAGQQPFALVATAGTTVTGNIDPLVELGAIAQQHNLWFHVDAAYGGALMFSEAHRDRLRGIEQADSVTFNPQKWLYVTKTCASVLFRDLGHLQRDFQVSAPYMNTEDDWVNLGEISVQGTRHADVLKLWLSLQHLGRQGYRDLIAASETLTQAFVTAIQARPFLELASQPEMNLVCFRGCPDWLPADQWDAWNADLQQYLLREANAFLSLPRYRGQNWLKVVLLNPYTTKEDVGRIFGAIDFFSRD</sequence>
<dbReference type="Pfam" id="PF00282">
    <property type="entry name" value="Pyridoxal_deC"/>
    <property type="match status" value="1"/>
</dbReference>
<proteinExistence type="inferred from homology"/>
<dbReference type="GO" id="GO:0005737">
    <property type="term" value="C:cytoplasm"/>
    <property type="evidence" value="ECO:0007669"/>
    <property type="project" value="TreeGrafter"/>
</dbReference>
<dbReference type="GO" id="GO:0008483">
    <property type="term" value="F:transaminase activity"/>
    <property type="evidence" value="ECO:0007669"/>
    <property type="project" value="UniProtKB-KW"/>
</dbReference>
<dbReference type="InterPro" id="IPR015421">
    <property type="entry name" value="PyrdxlP-dep_Trfase_major"/>
</dbReference>
<dbReference type="PANTHER" id="PTHR45677">
    <property type="entry name" value="GLUTAMATE DECARBOXYLASE-RELATED"/>
    <property type="match status" value="1"/>
</dbReference>
<reference evidence="8" key="2">
    <citation type="journal article" date="2015" name="Genome Announc.">
        <title>Draft Genome Sequence of Filamentous Marine Cyanobacterium Lyngbya confervoides Strain BDU141951.</title>
        <authorList>
            <person name="Chandrababunaidu M.M."/>
            <person name="Sen D."/>
            <person name="Tripathy S."/>
        </authorList>
    </citation>
    <scope>NUCLEOTIDE SEQUENCE</scope>
    <source>
        <strain evidence="8">BDU141951</strain>
    </source>
</reference>
<dbReference type="PANTHER" id="PTHR45677:SF8">
    <property type="entry name" value="CYSTEINE SULFINIC ACID DECARBOXYLASE"/>
    <property type="match status" value="1"/>
</dbReference>
<accession>A0A0C1Y5A7</accession>
<keyword evidence="8" id="KW-0032">Aminotransferase</keyword>
<dbReference type="SUPFAM" id="SSF53383">
    <property type="entry name" value="PLP-dependent transferases"/>
    <property type="match status" value="1"/>
</dbReference>
<evidence type="ECO:0000256" key="1">
    <source>
        <dbReference type="ARBA" id="ARBA00001933"/>
    </source>
</evidence>
<protein>
    <submittedName>
        <fullName evidence="8">Aminotransferase class V-fold PLP-dependent enzyme</fullName>
    </submittedName>
</protein>
<comment type="caution">
    <text evidence="8">The sequence shown here is derived from an EMBL/GenBank/DDBJ whole genome shotgun (WGS) entry which is preliminary data.</text>
</comment>
<dbReference type="InterPro" id="IPR002129">
    <property type="entry name" value="PyrdxlP-dep_de-COase"/>
</dbReference>
<name>A0A0C1Y5A7_9CYAN</name>
<keyword evidence="3" id="KW-0210">Decarboxylase</keyword>
<keyword evidence="8" id="KW-0808">Transferase</keyword>
<keyword evidence="5 7" id="KW-0456">Lyase</keyword>
<feature type="modified residue" description="N6-(pyridoxal phosphate)lysine" evidence="6">
    <location>
        <position position="303"/>
    </location>
</feature>
<gene>
    <name evidence="8" type="ORF">QQ91_009030</name>
</gene>
<evidence type="ECO:0000256" key="2">
    <source>
        <dbReference type="ARBA" id="ARBA00009533"/>
    </source>
</evidence>